<organism evidence="2 3">
    <name type="scientific">Solitalea canadensis (strain ATCC 29591 / DSM 3403 / JCM 21819 / LMG 8368 / NBRC 15130 / NCIMB 12057 / USAM 9D)</name>
    <name type="common">Flexibacter canadensis</name>
    <dbReference type="NCBI Taxonomy" id="929556"/>
    <lineage>
        <taxon>Bacteria</taxon>
        <taxon>Pseudomonadati</taxon>
        <taxon>Bacteroidota</taxon>
        <taxon>Sphingobacteriia</taxon>
        <taxon>Sphingobacteriales</taxon>
        <taxon>Sphingobacteriaceae</taxon>
        <taxon>Solitalea</taxon>
    </lineage>
</organism>
<sequence>MKFKLGDFVRFVDERREGYITRIINDQMVGVTGDDDFEIPVLVTKITPVHGTHLDDDNEHKETKTAVITEGPIVTRGVYLAITEDPRVKAVIHLHVVNETSLSLLLSTTLERQKKFRGDFIGVIDPNSAVKIHALSMTELDNWPTFHFQALFNTSADLKPLQPLVNSLKLKAKDFSMSKKQVNLLSTTAWLFRLDEAEVVIDPDKLKESFFKSPDEKIVIDKPAKEVDLHIEKLRDDYQFLSNTEIIKIQLEQFHRSLDAAIVHHLPSIVFIHGVGNGTLKHELYKVLSKHTHVRTFLDAKKEKFGFGATEVLLK</sequence>
<accession>H8KP38</accession>
<evidence type="ECO:0000313" key="3">
    <source>
        <dbReference type="Proteomes" id="UP000007590"/>
    </source>
</evidence>
<gene>
    <name evidence="2" type="ordered locus">Solca_0425</name>
</gene>
<dbReference type="PROSITE" id="PS50828">
    <property type="entry name" value="SMR"/>
    <property type="match status" value="1"/>
</dbReference>
<dbReference type="InterPro" id="IPR002625">
    <property type="entry name" value="Smr_dom"/>
</dbReference>
<dbReference type="SUPFAM" id="SSF158949">
    <property type="entry name" value="Smr-associated domain-like"/>
    <property type="match status" value="1"/>
</dbReference>
<protein>
    <submittedName>
        <fullName evidence="2">Smr domain-containing protein</fullName>
    </submittedName>
</protein>
<dbReference type="KEGG" id="scn:Solca_0425"/>
<dbReference type="Pfam" id="PF01713">
    <property type="entry name" value="Smr"/>
    <property type="match status" value="1"/>
</dbReference>
<dbReference type="InterPro" id="IPR036781">
    <property type="entry name" value="Smr_assoc-like_sf"/>
</dbReference>
<dbReference type="eggNOG" id="COG1193">
    <property type="taxonomic scope" value="Bacteria"/>
</dbReference>
<dbReference type="AlphaFoldDB" id="H8KP38"/>
<proteinExistence type="predicted"/>
<dbReference type="InterPro" id="IPR036063">
    <property type="entry name" value="Smr_dom_sf"/>
</dbReference>
<dbReference type="Proteomes" id="UP000007590">
    <property type="component" value="Chromosome"/>
</dbReference>
<dbReference type="OrthoDB" id="1524810at2"/>
<feature type="domain" description="Smr" evidence="1">
    <location>
        <begin position="258"/>
        <end position="315"/>
    </location>
</feature>
<name>H8KP38_SOLCM</name>
<evidence type="ECO:0000259" key="1">
    <source>
        <dbReference type="PROSITE" id="PS50828"/>
    </source>
</evidence>
<dbReference type="Gene3D" id="3.30.1370.110">
    <property type="match status" value="1"/>
</dbReference>
<dbReference type="STRING" id="929556.Solca_0425"/>
<dbReference type="RefSeq" id="WP_014678788.1">
    <property type="nucleotide sequence ID" value="NC_017770.1"/>
</dbReference>
<reference evidence="2" key="1">
    <citation type="submission" date="2012-02" db="EMBL/GenBank/DDBJ databases">
        <title>The complete genome of Solitalea canadensis DSM 3403.</title>
        <authorList>
            <consortium name="US DOE Joint Genome Institute (JGI-PGF)"/>
            <person name="Lucas S."/>
            <person name="Copeland A."/>
            <person name="Lapidus A."/>
            <person name="Glavina del Rio T."/>
            <person name="Dalin E."/>
            <person name="Tice H."/>
            <person name="Bruce D."/>
            <person name="Goodwin L."/>
            <person name="Pitluck S."/>
            <person name="Peters L."/>
            <person name="Ovchinnikova G."/>
            <person name="Lu M."/>
            <person name="Kyrpides N."/>
            <person name="Mavromatis K."/>
            <person name="Ivanova N."/>
            <person name="Brettin T."/>
            <person name="Detter J.C."/>
            <person name="Han C."/>
            <person name="Larimer F."/>
            <person name="Land M."/>
            <person name="Hauser L."/>
            <person name="Markowitz V."/>
            <person name="Cheng J.-F."/>
            <person name="Hugenholtz P."/>
            <person name="Woyke T."/>
            <person name="Wu D."/>
            <person name="Spring S."/>
            <person name="Schroeder M."/>
            <person name="Kopitz M."/>
            <person name="Brambilla E."/>
            <person name="Klenk H.-P."/>
            <person name="Eisen J.A."/>
        </authorList>
    </citation>
    <scope>NUCLEOTIDE SEQUENCE</scope>
    <source>
        <strain evidence="2">DSM 3403</strain>
    </source>
</reference>
<keyword evidence="3" id="KW-1185">Reference proteome</keyword>
<dbReference type="HOGENOM" id="CLU_064922_0_0_10"/>
<evidence type="ECO:0000313" key="2">
    <source>
        <dbReference type="EMBL" id="AFD05560.1"/>
    </source>
</evidence>
<dbReference type="EMBL" id="CP003349">
    <property type="protein sequence ID" value="AFD05560.1"/>
    <property type="molecule type" value="Genomic_DNA"/>
</dbReference>
<dbReference type="Gene3D" id="2.60.40.1600">
    <property type="entry name" value="Smr-associated-like"/>
    <property type="match status" value="1"/>
</dbReference>